<sequence>MDLNFTPEQQAFRRELQDWFAANGPKGRLDSPYSEPGLSQHLEWEKALFEAGYAAPGWPKEVGGMGADAWDQLIYDEEYARFRLPERLNKMGLVHGGPTVEAHGTDEQKQRFLPGILNCEDIWCQGFSEPGAGSDLAAIRTTGRINGDTMVVDGQKIWTSQGIIATTMFALVRTDPAAKGHKGLTFVIIDLRSPGVEIRPLGQLHGNPGFAEVFFENVEVPMENVIGEVGDGWRVAGTSLQLERGTGRGTHTRLEQALVDLARDTGERGSEGQVEELGRLAAWTFAYEQATYAATHEIATGRTGPDVSSIQKMLYTQIHTAVHEQHLAVLGADAEVMTDHGPDGEMFGMRRNYWHGRGAEIYAGSNEIQRNIISERMLGLPKEPRG</sequence>
<dbReference type="Proteomes" id="UP000659061">
    <property type="component" value="Unassembled WGS sequence"/>
</dbReference>
<keyword evidence="3 6" id="KW-0285">Flavoprotein</keyword>
<dbReference type="InterPro" id="IPR037069">
    <property type="entry name" value="AcylCoA_DH/ox_N_sf"/>
</dbReference>
<dbReference type="GO" id="GO:0005886">
    <property type="term" value="C:plasma membrane"/>
    <property type="evidence" value="ECO:0007669"/>
    <property type="project" value="TreeGrafter"/>
</dbReference>
<evidence type="ECO:0000256" key="6">
    <source>
        <dbReference type="RuleBase" id="RU362125"/>
    </source>
</evidence>
<dbReference type="PANTHER" id="PTHR43292">
    <property type="entry name" value="ACYL-COA DEHYDROGENASE"/>
    <property type="match status" value="1"/>
</dbReference>
<evidence type="ECO:0000256" key="5">
    <source>
        <dbReference type="ARBA" id="ARBA00023002"/>
    </source>
</evidence>
<dbReference type="AlphaFoldDB" id="A0A8I0FWH4"/>
<dbReference type="GO" id="GO:0016627">
    <property type="term" value="F:oxidoreductase activity, acting on the CH-CH group of donors"/>
    <property type="evidence" value="ECO:0007669"/>
    <property type="project" value="InterPro"/>
</dbReference>
<feature type="domain" description="Acyl-CoA dehydrogenase/oxidase N-terminal" evidence="9">
    <location>
        <begin position="6"/>
        <end position="118"/>
    </location>
</feature>
<dbReference type="GO" id="GO:0050660">
    <property type="term" value="F:flavin adenine dinucleotide binding"/>
    <property type="evidence" value="ECO:0007669"/>
    <property type="project" value="InterPro"/>
</dbReference>
<dbReference type="InterPro" id="IPR009075">
    <property type="entry name" value="AcylCo_DH/oxidase_C"/>
</dbReference>
<evidence type="ECO:0000259" key="8">
    <source>
        <dbReference type="Pfam" id="PF02770"/>
    </source>
</evidence>
<dbReference type="Gene3D" id="1.10.540.10">
    <property type="entry name" value="Acyl-CoA dehydrogenase/oxidase, N-terminal domain"/>
    <property type="match status" value="1"/>
</dbReference>
<dbReference type="Pfam" id="PF02771">
    <property type="entry name" value="Acyl-CoA_dh_N"/>
    <property type="match status" value="1"/>
</dbReference>
<evidence type="ECO:0000256" key="1">
    <source>
        <dbReference type="ARBA" id="ARBA00001974"/>
    </source>
</evidence>
<feature type="domain" description="Acyl-CoA dehydrogenase/oxidase C-terminal" evidence="7">
    <location>
        <begin position="230"/>
        <end position="378"/>
    </location>
</feature>
<evidence type="ECO:0000256" key="4">
    <source>
        <dbReference type="ARBA" id="ARBA00022827"/>
    </source>
</evidence>
<dbReference type="InterPro" id="IPR046373">
    <property type="entry name" value="Acyl-CoA_Oxase/DH_mid-dom_sf"/>
</dbReference>
<comment type="cofactor">
    <cofactor evidence="1 6">
        <name>FAD</name>
        <dbReference type="ChEBI" id="CHEBI:57692"/>
    </cofactor>
</comment>
<dbReference type="InterPro" id="IPR006091">
    <property type="entry name" value="Acyl-CoA_Oxase/DH_mid-dom"/>
</dbReference>
<evidence type="ECO:0000313" key="12">
    <source>
        <dbReference type="Proteomes" id="UP000587211"/>
    </source>
</evidence>
<dbReference type="FunFam" id="2.40.110.10:FF:000011">
    <property type="entry name" value="Acyl-CoA dehydrogenase FadE34"/>
    <property type="match status" value="1"/>
</dbReference>
<dbReference type="Proteomes" id="UP000587211">
    <property type="component" value="Unassembled WGS sequence"/>
</dbReference>
<name>A0A8I0FWH4_9ACTN</name>
<proteinExistence type="inferred from homology"/>
<dbReference type="SUPFAM" id="SSF56645">
    <property type="entry name" value="Acyl-CoA dehydrogenase NM domain-like"/>
    <property type="match status" value="1"/>
</dbReference>
<evidence type="ECO:0000313" key="13">
    <source>
        <dbReference type="Proteomes" id="UP000659061"/>
    </source>
</evidence>
<accession>A0A8I0FWH4</accession>
<evidence type="ECO:0000259" key="7">
    <source>
        <dbReference type="Pfam" id="PF00441"/>
    </source>
</evidence>
<dbReference type="RefSeq" id="WP_179427036.1">
    <property type="nucleotide sequence ID" value="NZ_BAAAMP010000002.1"/>
</dbReference>
<dbReference type="Pfam" id="PF00441">
    <property type="entry name" value="Acyl-CoA_dh_1"/>
    <property type="match status" value="1"/>
</dbReference>
<reference evidence="10" key="2">
    <citation type="submission" date="2020-09" db="EMBL/GenBank/DDBJ databases">
        <title>Novel species in genus Aeromicrobium.</title>
        <authorList>
            <person name="Zhang G."/>
        </authorList>
    </citation>
    <scope>NUCLEOTIDE SEQUENCE</scope>
    <source>
        <strain evidence="10">SSW1-57</strain>
    </source>
</reference>
<evidence type="ECO:0000259" key="9">
    <source>
        <dbReference type="Pfam" id="PF02771"/>
    </source>
</evidence>
<dbReference type="Pfam" id="PF02770">
    <property type="entry name" value="Acyl-CoA_dh_M"/>
    <property type="match status" value="1"/>
</dbReference>
<reference evidence="11 12" key="1">
    <citation type="submission" date="2020-07" db="EMBL/GenBank/DDBJ databases">
        <title>Sequencing the genomes of 1000 actinobacteria strains.</title>
        <authorList>
            <person name="Klenk H.-P."/>
        </authorList>
    </citation>
    <scope>NUCLEOTIDE SEQUENCE [LARGE SCALE GENOMIC DNA]</scope>
    <source>
        <strain evidence="11 12">DSM 19087</strain>
    </source>
</reference>
<dbReference type="InterPro" id="IPR036250">
    <property type="entry name" value="AcylCo_DH-like_C"/>
</dbReference>
<keyword evidence="12" id="KW-1185">Reference proteome</keyword>
<dbReference type="EMBL" id="JACBZN010000001">
    <property type="protein sequence ID" value="NYI39415.1"/>
    <property type="molecule type" value="Genomic_DNA"/>
</dbReference>
<dbReference type="InterPro" id="IPR052161">
    <property type="entry name" value="Mycobact_Acyl-CoA_DH"/>
</dbReference>
<evidence type="ECO:0000313" key="10">
    <source>
        <dbReference type="EMBL" id="MBD1269928.1"/>
    </source>
</evidence>
<evidence type="ECO:0000256" key="2">
    <source>
        <dbReference type="ARBA" id="ARBA00009347"/>
    </source>
</evidence>
<dbReference type="PANTHER" id="PTHR43292:SF3">
    <property type="entry name" value="ACYL-COA DEHYDROGENASE FADE29"/>
    <property type="match status" value="1"/>
</dbReference>
<dbReference type="Gene3D" id="2.40.110.10">
    <property type="entry name" value="Butyryl-CoA Dehydrogenase, subunit A, domain 2"/>
    <property type="match status" value="1"/>
</dbReference>
<dbReference type="EMBL" id="JACWMT010000001">
    <property type="protein sequence ID" value="MBD1269928.1"/>
    <property type="molecule type" value="Genomic_DNA"/>
</dbReference>
<organism evidence="10 13">
    <name type="scientific">Aeromicrobium tamlense</name>
    <dbReference type="NCBI Taxonomy" id="375541"/>
    <lineage>
        <taxon>Bacteria</taxon>
        <taxon>Bacillati</taxon>
        <taxon>Actinomycetota</taxon>
        <taxon>Actinomycetes</taxon>
        <taxon>Propionibacteriales</taxon>
        <taxon>Nocardioidaceae</taxon>
        <taxon>Aeromicrobium</taxon>
    </lineage>
</organism>
<keyword evidence="4 6" id="KW-0274">FAD</keyword>
<dbReference type="InterPro" id="IPR009100">
    <property type="entry name" value="AcylCoA_DH/oxidase_NM_dom_sf"/>
</dbReference>
<feature type="domain" description="Acyl-CoA oxidase/dehydrogenase middle" evidence="8">
    <location>
        <begin position="124"/>
        <end position="218"/>
    </location>
</feature>
<dbReference type="Gene3D" id="1.20.140.10">
    <property type="entry name" value="Butyryl-CoA Dehydrogenase, subunit A, domain 3"/>
    <property type="match status" value="1"/>
</dbReference>
<comment type="caution">
    <text evidence="10">The sequence shown here is derived from an EMBL/GenBank/DDBJ whole genome shotgun (WGS) entry which is preliminary data.</text>
</comment>
<protein>
    <submittedName>
        <fullName evidence="10">Acyl-CoA dehydrogenase family protein</fullName>
    </submittedName>
    <submittedName>
        <fullName evidence="11">Alkylation response protein AidB-like acyl-CoA dehydrogenase</fullName>
    </submittedName>
</protein>
<gene>
    <name evidence="11" type="ORF">BJ975_002790</name>
    <name evidence="10" type="ORF">IDH50_06785</name>
</gene>
<keyword evidence="5 6" id="KW-0560">Oxidoreductase</keyword>
<evidence type="ECO:0000313" key="11">
    <source>
        <dbReference type="EMBL" id="NYI39415.1"/>
    </source>
</evidence>
<dbReference type="SUPFAM" id="SSF47203">
    <property type="entry name" value="Acyl-CoA dehydrogenase C-terminal domain-like"/>
    <property type="match status" value="1"/>
</dbReference>
<evidence type="ECO:0000256" key="3">
    <source>
        <dbReference type="ARBA" id="ARBA00022630"/>
    </source>
</evidence>
<dbReference type="InterPro" id="IPR013786">
    <property type="entry name" value="AcylCoA_DH/ox_N"/>
</dbReference>
<comment type="similarity">
    <text evidence="2 6">Belongs to the acyl-CoA dehydrogenase family.</text>
</comment>